<comment type="caution">
    <text evidence="1">The sequence shown here is derived from an EMBL/GenBank/DDBJ whole genome shotgun (WGS) entry which is preliminary data.</text>
</comment>
<reference evidence="1" key="1">
    <citation type="submission" date="2021-02" db="EMBL/GenBank/DDBJ databases">
        <authorList>
            <person name="Nowell W R."/>
        </authorList>
    </citation>
    <scope>NUCLEOTIDE SEQUENCE</scope>
</reference>
<evidence type="ECO:0000313" key="2">
    <source>
        <dbReference type="Proteomes" id="UP000676336"/>
    </source>
</evidence>
<protein>
    <submittedName>
        <fullName evidence="1">Uncharacterized protein</fullName>
    </submittedName>
</protein>
<dbReference type="EMBL" id="CAJOBI010344863">
    <property type="protein sequence ID" value="CAF5217003.1"/>
    <property type="molecule type" value="Genomic_DNA"/>
</dbReference>
<feature type="non-terminal residue" evidence="1">
    <location>
        <position position="1"/>
    </location>
</feature>
<sequence length="53" mass="6118">MDITIDVNDVLARLVIPESNRMYYILEGIDSHKRIYTSNGVKSQLSLSDEFEK</sequence>
<name>A0A8S3JIC8_9BILA</name>
<proteinExistence type="predicted"/>
<accession>A0A8S3JIC8</accession>
<organism evidence="1 2">
    <name type="scientific">Rotaria magnacalcarata</name>
    <dbReference type="NCBI Taxonomy" id="392030"/>
    <lineage>
        <taxon>Eukaryota</taxon>
        <taxon>Metazoa</taxon>
        <taxon>Spiralia</taxon>
        <taxon>Gnathifera</taxon>
        <taxon>Rotifera</taxon>
        <taxon>Eurotatoria</taxon>
        <taxon>Bdelloidea</taxon>
        <taxon>Philodinida</taxon>
        <taxon>Philodinidae</taxon>
        <taxon>Rotaria</taxon>
    </lineage>
</organism>
<dbReference type="Proteomes" id="UP000676336">
    <property type="component" value="Unassembled WGS sequence"/>
</dbReference>
<dbReference type="AlphaFoldDB" id="A0A8S3JIC8"/>
<evidence type="ECO:0000313" key="1">
    <source>
        <dbReference type="EMBL" id="CAF5217003.1"/>
    </source>
</evidence>
<gene>
    <name evidence="1" type="ORF">SMN809_LOCUS80280</name>
</gene>